<feature type="compositionally biased region" description="Low complexity" evidence="2">
    <location>
        <begin position="1156"/>
        <end position="1165"/>
    </location>
</feature>
<dbReference type="STRING" id="2880.D8LNE5"/>
<feature type="compositionally biased region" description="Gly residues" evidence="2">
    <location>
        <begin position="1135"/>
        <end position="1155"/>
    </location>
</feature>
<feature type="region of interest" description="Disordered" evidence="2">
    <location>
        <begin position="1179"/>
        <end position="1203"/>
    </location>
</feature>
<keyword evidence="4" id="KW-1185">Reference proteome</keyword>
<evidence type="ECO:0000313" key="4">
    <source>
        <dbReference type="Proteomes" id="UP000002630"/>
    </source>
</evidence>
<evidence type="ECO:0000313" key="3">
    <source>
        <dbReference type="EMBL" id="CBN77302.1"/>
    </source>
</evidence>
<feature type="compositionally biased region" description="Gly residues" evidence="2">
    <location>
        <begin position="1052"/>
        <end position="1072"/>
    </location>
</feature>
<feature type="compositionally biased region" description="Acidic residues" evidence="2">
    <location>
        <begin position="255"/>
        <end position="264"/>
    </location>
</feature>
<dbReference type="AlphaFoldDB" id="D8LNE5"/>
<organism evidence="3 4">
    <name type="scientific">Ectocarpus siliculosus</name>
    <name type="common">Brown alga</name>
    <name type="synonym">Conferva siliculosa</name>
    <dbReference type="NCBI Taxonomy" id="2880"/>
    <lineage>
        <taxon>Eukaryota</taxon>
        <taxon>Sar</taxon>
        <taxon>Stramenopiles</taxon>
        <taxon>Ochrophyta</taxon>
        <taxon>PX clade</taxon>
        <taxon>Phaeophyceae</taxon>
        <taxon>Ectocarpales</taxon>
        <taxon>Ectocarpaceae</taxon>
        <taxon>Ectocarpus</taxon>
    </lineage>
</organism>
<feature type="region of interest" description="Disordered" evidence="2">
    <location>
        <begin position="706"/>
        <end position="733"/>
    </location>
</feature>
<feature type="coiled-coil region" evidence="1">
    <location>
        <begin position="503"/>
        <end position="600"/>
    </location>
</feature>
<feature type="region of interest" description="Disordered" evidence="2">
    <location>
        <begin position="119"/>
        <end position="394"/>
    </location>
</feature>
<feature type="compositionally biased region" description="Polar residues" evidence="2">
    <location>
        <begin position="237"/>
        <end position="250"/>
    </location>
</feature>
<name>D8LNE5_ECTSI</name>
<feature type="compositionally biased region" description="Basic and acidic residues" evidence="2">
    <location>
        <begin position="128"/>
        <end position="154"/>
    </location>
</feature>
<proteinExistence type="predicted"/>
<sequence length="1203" mass="129370">MIALTGAAEVMEDPPPEEVPWAPRMDDIRQAQLAEVDALERVVGALASKQQSSIAKLGKQVEMMMAWKSEVADMSRKAAAKRKAENFARRANTSANTANLTGASGENLDAGVAREDETIAVGAPEQSDVDRSALVEHDIEEWHNNRSDEAHEQGSEILDIDSSDEKESNKTELEREVRHRQAANDDDNSSLPCSAEDAARGPSHGETYTTSTESPHRQNSDESSAGGGEFPSRQKRGSSSGSHWDPSNLTAVAGPEDEGFEEIEQDPRLERNAGTPVAKAGGGTAGDDDRPKGASTIAGKVSSAGAHSEGRRGQRPQKARKRAGTKPRVSNIKEPTLADAPNEITRRDVELSKKGERKDRHGSSASSHYKDHHSHHKDNKKRESSGGVQGMFDGAMGGNPVLMFTSMAMQLQSQETELENLQHQLMSLEAGWDGQRQARRVGQEDVNKSHHNDPHSRDHQAKAALDSDEYAHPKQQHSGPQPVAQSMSLERPSEESSQMGRDLGKLQREIIAVRDRVEDQEKRTEISLEELEALIAAKDEEYNRRFLKQAQQNADAINRLLARLDSNAVDEKSKVVHKALVELKLELRSLLSSLEAISSNERGRGCWRRRLEIPLRLPKISPWTALRQWWVKSYIGEKEGRKGGEEREHFSDRATDLGTTLFAFVKAQVLQARRAEDGGNTKHHRRTSSAEAATALVTANLAGGGGITEGATAEEGGGENGGSEGVESSTSGASPQAWVKLNCLTYTRHGTSEKMPFPAGMVVLLKALSNVLNHCVGTGDLAVGTCVCFDLTEAPNHFTTPRLSLFKTWVRTTLTRNAPHKSPGCPPRKLKRHNDRIAKIKIRLSVTLEDLTVYVAQRADKERESVIRQLSAPVDSVKGKLGEMENTLAGFQRTMHLVLSEVDADRERSQAIADLGTTVETMQGLFSRLSKELSSKAGASEIEKALEDMTLKINKSANEQTKLQRLGRVLGKDQNSSVAMKRLQIELEQARATAILSMVPSDKDVLIGSKCLSCNRPLGGFGTPQVPKGLDEWYTGAGGLGGRNDRVVEVGGENGGSGHGEQGRGGGRGGDGSSVNGIGTSRTPGRTQPVMTPGKIAPRGSATASSASGEPGTVPPKGPQGPLLFERTGTTDDVGGSGGPGLKGRLLRGGGGGSGSVSADGNVSVSKYPRLVPLTAPKSAPTVEKLYSTNGRGATSSTGRRPS</sequence>
<accession>D8LNE5</accession>
<dbReference type="EMBL" id="FN648641">
    <property type="protein sequence ID" value="CBN77302.1"/>
    <property type="molecule type" value="Genomic_DNA"/>
</dbReference>
<feature type="compositionally biased region" description="Basic and acidic residues" evidence="2">
    <location>
        <begin position="441"/>
        <end position="461"/>
    </location>
</feature>
<evidence type="ECO:0000256" key="1">
    <source>
        <dbReference type="SAM" id="Coils"/>
    </source>
</evidence>
<feature type="compositionally biased region" description="Polar residues" evidence="2">
    <location>
        <begin position="476"/>
        <end position="488"/>
    </location>
</feature>
<feature type="compositionally biased region" description="Polar residues" evidence="2">
    <location>
        <begin position="1187"/>
        <end position="1203"/>
    </location>
</feature>
<feature type="region of interest" description="Disordered" evidence="2">
    <location>
        <begin position="434"/>
        <end position="503"/>
    </location>
</feature>
<evidence type="ECO:0000256" key="2">
    <source>
        <dbReference type="SAM" id="MobiDB-lite"/>
    </source>
</evidence>
<feature type="region of interest" description="Disordered" evidence="2">
    <location>
        <begin position="1037"/>
        <end position="1165"/>
    </location>
</feature>
<feature type="region of interest" description="Disordered" evidence="2">
    <location>
        <begin position="1"/>
        <end position="22"/>
    </location>
</feature>
<feature type="compositionally biased region" description="Basic and acidic residues" evidence="2">
    <location>
        <begin position="344"/>
        <end position="362"/>
    </location>
</feature>
<feature type="compositionally biased region" description="Basic residues" evidence="2">
    <location>
        <begin position="313"/>
        <end position="325"/>
    </location>
</feature>
<keyword evidence="1" id="KW-0175">Coiled coil</keyword>
<feature type="compositionally biased region" description="Basic residues" evidence="2">
    <location>
        <begin position="370"/>
        <end position="379"/>
    </location>
</feature>
<feature type="region of interest" description="Disordered" evidence="2">
    <location>
        <begin position="86"/>
        <end position="107"/>
    </location>
</feature>
<feature type="coiled-coil region" evidence="1">
    <location>
        <begin position="404"/>
        <end position="431"/>
    </location>
</feature>
<reference evidence="3 4" key="1">
    <citation type="journal article" date="2010" name="Nature">
        <title>The Ectocarpus genome and the independent evolution of multicellularity in brown algae.</title>
        <authorList>
            <person name="Cock J.M."/>
            <person name="Sterck L."/>
            <person name="Rouze P."/>
            <person name="Scornet D."/>
            <person name="Allen A.E."/>
            <person name="Amoutzias G."/>
            <person name="Anthouard V."/>
            <person name="Artiguenave F."/>
            <person name="Aury J.M."/>
            <person name="Badger J.H."/>
            <person name="Beszteri B."/>
            <person name="Billiau K."/>
            <person name="Bonnet E."/>
            <person name="Bothwell J.H."/>
            <person name="Bowler C."/>
            <person name="Boyen C."/>
            <person name="Brownlee C."/>
            <person name="Carrano C.J."/>
            <person name="Charrier B."/>
            <person name="Cho G.Y."/>
            <person name="Coelho S.M."/>
            <person name="Collen J."/>
            <person name="Corre E."/>
            <person name="Da Silva C."/>
            <person name="Delage L."/>
            <person name="Delaroque N."/>
            <person name="Dittami S.M."/>
            <person name="Doulbeau S."/>
            <person name="Elias M."/>
            <person name="Farnham G."/>
            <person name="Gachon C.M."/>
            <person name="Gschloessl B."/>
            <person name="Heesch S."/>
            <person name="Jabbari K."/>
            <person name="Jubin C."/>
            <person name="Kawai H."/>
            <person name="Kimura K."/>
            <person name="Kloareg B."/>
            <person name="Kupper F.C."/>
            <person name="Lang D."/>
            <person name="Le Bail A."/>
            <person name="Leblanc C."/>
            <person name="Lerouge P."/>
            <person name="Lohr M."/>
            <person name="Lopez P.J."/>
            <person name="Martens C."/>
            <person name="Maumus F."/>
            <person name="Michel G."/>
            <person name="Miranda-Saavedra D."/>
            <person name="Morales J."/>
            <person name="Moreau H."/>
            <person name="Motomura T."/>
            <person name="Nagasato C."/>
            <person name="Napoli C.A."/>
            <person name="Nelson D.R."/>
            <person name="Nyvall-Collen P."/>
            <person name="Peters A.F."/>
            <person name="Pommier C."/>
            <person name="Potin P."/>
            <person name="Poulain J."/>
            <person name="Quesneville H."/>
            <person name="Read B."/>
            <person name="Rensing S.A."/>
            <person name="Ritter A."/>
            <person name="Rousvoal S."/>
            <person name="Samanta M."/>
            <person name="Samson G."/>
            <person name="Schroeder D.C."/>
            <person name="Segurens B."/>
            <person name="Strittmatter M."/>
            <person name="Tonon T."/>
            <person name="Tregear J.W."/>
            <person name="Valentin K."/>
            <person name="von Dassow P."/>
            <person name="Yamagishi T."/>
            <person name="Van de Peer Y."/>
            <person name="Wincker P."/>
        </authorList>
    </citation>
    <scope>NUCLEOTIDE SEQUENCE [LARGE SCALE GENOMIC DNA]</scope>
    <source>
        <strain evidence="4">Ec32 / CCAP1310/4</strain>
    </source>
</reference>
<dbReference type="EMBL" id="FN649747">
    <property type="protein sequence ID" value="CBN77302.1"/>
    <property type="molecule type" value="Genomic_DNA"/>
</dbReference>
<dbReference type="OrthoDB" id="10541968at2759"/>
<protein>
    <submittedName>
        <fullName evidence="3">Uncharacterized protein</fullName>
    </submittedName>
</protein>
<dbReference type="Proteomes" id="UP000002630">
    <property type="component" value="Linkage Group LG22"/>
</dbReference>
<gene>
    <name evidence="3" type="ORF">Esi_0044_0093</name>
</gene>
<dbReference type="InParanoid" id="D8LNE5"/>
<feature type="compositionally biased region" description="Low complexity" evidence="2">
    <location>
        <begin position="89"/>
        <end position="104"/>
    </location>
</feature>
<feature type="compositionally biased region" description="Polar residues" evidence="2">
    <location>
        <begin position="1080"/>
        <end position="1090"/>
    </location>
</feature>
<feature type="compositionally biased region" description="Basic and acidic residues" evidence="2">
    <location>
        <begin position="163"/>
        <end position="183"/>
    </location>
</feature>